<sequence>MALLERHAVEQERRREVVDRDRCHAQHAAAEPHAEEAVLLPTLGPDELDPGPAELRDAVDYVARRAAPAPRLRVARRDQAPPRQIGATASNLDAASLSRLRLSASRDRRTGARGETAKGGWNRIICAHLFSLLLLRRRRRSRRAFRGLRKGSGSRGGGGLCRRRGLSKPWRKSDRPVRLGPDSRPCEAIR</sequence>
<feature type="region of interest" description="Disordered" evidence="1">
    <location>
        <begin position="1"/>
        <end position="34"/>
    </location>
</feature>
<evidence type="ECO:0000256" key="1">
    <source>
        <dbReference type="SAM" id="MobiDB-lite"/>
    </source>
</evidence>
<keyword evidence="3" id="KW-1185">Reference proteome</keyword>
<evidence type="ECO:0000313" key="2">
    <source>
        <dbReference type="EMBL" id="PON36359.1"/>
    </source>
</evidence>
<accession>A0A2P5AIJ0</accession>
<dbReference type="Proteomes" id="UP000237105">
    <property type="component" value="Unassembled WGS sequence"/>
</dbReference>
<name>A0A2P5AIJ0_PARAD</name>
<reference evidence="3" key="1">
    <citation type="submission" date="2016-06" db="EMBL/GenBank/DDBJ databases">
        <title>Parallel loss of symbiosis genes in relatives of nitrogen-fixing non-legume Parasponia.</title>
        <authorList>
            <person name="Van Velzen R."/>
            <person name="Holmer R."/>
            <person name="Bu F."/>
            <person name="Rutten L."/>
            <person name="Van Zeijl A."/>
            <person name="Liu W."/>
            <person name="Santuari L."/>
            <person name="Cao Q."/>
            <person name="Sharma T."/>
            <person name="Shen D."/>
            <person name="Roswanjaya Y."/>
            <person name="Wardhani T."/>
            <person name="Kalhor M.S."/>
            <person name="Jansen J."/>
            <person name="Van den Hoogen J."/>
            <person name="Gungor B."/>
            <person name="Hartog M."/>
            <person name="Hontelez J."/>
            <person name="Verver J."/>
            <person name="Yang W.-C."/>
            <person name="Schijlen E."/>
            <person name="Repin R."/>
            <person name="Schilthuizen M."/>
            <person name="Schranz E."/>
            <person name="Heidstra R."/>
            <person name="Miyata K."/>
            <person name="Fedorova E."/>
            <person name="Kohlen W."/>
            <person name="Bisseling T."/>
            <person name="Smit S."/>
            <person name="Geurts R."/>
        </authorList>
    </citation>
    <scope>NUCLEOTIDE SEQUENCE [LARGE SCALE GENOMIC DNA]</scope>
    <source>
        <strain evidence="3">cv. WU1-14</strain>
    </source>
</reference>
<protein>
    <submittedName>
        <fullName evidence="2">Uncharacterized protein</fullName>
    </submittedName>
</protein>
<dbReference type="AlphaFoldDB" id="A0A2P5AIJ0"/>
<feature type="region of interest" description="Disordered" evidence="1">
    <location>
        <begin position="72"/>
        <end position="91"/>
    </location>
</feature>
<comment type="caution">
    <text evidence="2">The sequence shown here is derived from an EMBL/GenBank/DDBJ whole genome shotgun (WGS) entry which is preliminary data.</text>
</comment>
<evidence type="ECO:0000313" key="3">
    <source>
        <dbReference type="Proteomes" id="UP000237105"/>
    </source>
</evidence>
<proteinExistence type="predicted"/>
<gene>
    <name evidence="2" type="ORF">PanWU01x14_329190</name>
</gene>
<dbReference type="EMBL" id="JXTB01000573">
    <property type="protein sequence ID" value="PON36359.1"/>
    <property type="molecule type" value="Genomic_DNA"/>
</dbReference>
<feature type="region of interest" description="Disordered" evidence="1">
    <location>
        <begin position="145"/>
        <end position="190"/>
    </location>
</feature>
<organism evidence="2 3">
    <name type="scientific">Parasponia andersonii</name>
    <name type="common">Sponia andersonii</name>
    <dbReference type="NCBI Taxonomy" id="3476"/>
    <lineage>
        <taxon>Eukaryota</taxon>
        <taxon>Viridiplantae</taxon>
        <taxon>Streptophyta</taxon>
        <taxon>Embryophyta</taxon>
        <taxon>Tracheophyta</taxon>
        <taxon>Spermatophyta</taxon>
        <taxon>Magnoliopsida</taxon>
        <taxon>eudicotyledons</taxon>
        <taxon>Gunneridae</taxon>
        <taxon>Pentapetalae</taxon>
        <taxon>rosids</taxon>
        <taxon>fabids</taxon>
        <taxon>Rosales</taxon>
        <taxon>Cannabaceae</taxon>
        <taxon>Parasponia</taxon>
    </lineage>
</organism>
<feature type="compositionally biased region" description="Basic residues" evidence="1">
    <location>
        <begin position="161"/>
        <end position="170"/>
    </location>
</feature>